<organism evidence="1">
    <name type="scientific">marine sediment metagenome</name>
    <dbReference type="NCBI Taxonomy" id="412755"/>
    <lineage>
        <taxon>unclassified sequences</taxon>
        <taxon>metagenomes</taxon>
        <taxon>ecological metagenomes</taxon>
    </lineage>
</organism>
<sequence>TLLCGDLVNQPDFDGNHAIIIDGAYGGQARDINGITTAGVVTPASNFGGVILAGTTFAILPIRTTPAEVAALTALVVALAADVEEGIDIVAEPSESLIETWQDLLIDPNIWTVTNPATGAAWAPAVAGAFIECLTTPNASENARLIGDHLWQLHSITPNLNLIVKKTIMEWTMSIGVLANIDNAHTFFGWIPGVGNTRNNDNIIGFCLLGDVLATLTDLGSAETENTTFLEDLTLLHKFRIEVYEG</sequence>
<feature type="non-terminal residue" evidence="1">
    <location>
        <position position="246"/>
    </location>
</feature>
<accession>X1QL72</accession>
<gene>
    <name evidence="1" type="ORF">S06H3_52764</name>
</gene>
<protein>
    <submittedName>
        <fullName evidence="1">Uncharacterized protein</fullName>
    </submittedName>
</protein>
<feature type="non-terminal residue" evidence="1">
    <location>
        <position position="1"/>
    </location>
</feature>
<dbReference type="AlphaFoldDB" id="X1QL72"/>
<evidence type="ECO:0000313" key="1">
    <source>
        <dbReference type="EMBL" id="GAI51770.1"/>
    </source>
</evidence>
<comment type="caution">
    <text evidence="1">The sequence shown here is derived from an EMBL/GenBank/DDBJ whole genome shotgun (WGS) entry which is preliminary data.</text>
</comment>
<reference evidence="1" key="1">
    <citation type="journal article" date="2014" name="Front. Microbiol.">
        <title>High frequency of phylogenetically diverse reductive dehalogenase-homologous genes in deep subseafloor sedimentary metagenomes.</title>
        <authorList>
            <person name="Kawai M."/>
            <person name="Futagami T."/>
            <person name="Toyoda A."/>
            <person name="Takaki Y."/>
            <person name="Nishi S."/>
            <person name="Hori S."/>
            <person name="Arai W."/>
            <person name="Tsubouchi T."/>
            <person name="Morono Y."/>
            <person name="Uchiyama I."/>
            <person name="Ito T."/>
            <person name="Fujiyama A."/>
            <person name="Inagaki F."/>
            <person name="Takami H."/>
        </authorList>
    </citation>
    <scope>NUCLEOTIDE SEQUENCE</scope>
    <source>
        <strain evidence="1">Expedition CK06-06</strain>
    </source>
</reference>
<proteinExistence type="predicted"/>
<name>X1QL72_9ZZZZ</name>
<dbReference type="EMBL" id="BARV01033582">
    <property type="protein sequence ID" value="GAI51770.1"/>
    <property type="molecule type" value="Genomic_DNA"/>
</dbReference>